<dbReference type="PANTHER" id="PTHR48228">
    <property type="entry name" value="SUCCINYL-COA--D-CITRAMALATE COA-TRANSFERASE"/>
    <property type="match status" value="1"/>
</dbReference>
<dbReference type="RefSeq" id="WP_322474477.1">
    <property type="nucleotide sequence ID" value="NZ_JBHRZG010000024.1"/>
</dbReference>
<dbReference type="PANTHER" id="PTHR48228:SF5">
    <property type="entry name" value="ALPHA-METHYLACYL-COA RACEMASE"/>
    <property type="match status" value="1"/>
</dbReference>
<dbReference type="InterPro" id="IPR023606">
    <property type="entry name" value="CoA-Trfase_III_dom_1_sf"/>
</dbReference>
<dbReference type="Pfam" id="PF02515">
    <property type="entry name" value="CoA_transf_3"/>
    <property type="match status" value="1"/>
</dbReference>
<gene>
    <name evidence="1" type="ORF">ACFOSB_22060</name>
</gene>
<dbReference type="SUPFAM" id="SSF89796">
    <property type="entry name" value="CoA-transferase family III (CaiB/BaiF)"/>
    <property type="match status" value="1"/>
</dbReference>
<dbReference type="GO" id="GO:0016740">
    <property type="term" value="F:transferase activity"/>
    <property type="evidence" value="ECO:0007669"/>
    <property type="project" value="UniProtKB-KW"/>
</dbReference>
<reference evidence="2" key="1">
    <citation type="journal article" date="2019" name="Int. J. Syst. Evol. Microbiol.">
        <title>The Global Catalogue of Microorganisms (GCM) 10K type strain sequencing project: providing services to taxonomists for standard genome sequencing and annotation.</title>
        <authorList>
            <consortium name="The Broad Institute Genomics Platform"/>
            <consortium name="The Broad Institute Genome Sequencing Center for Infectious Disease"/>
            <person name="Wu L."/>
            <person name="Ma J."/>
        </authorList>
    </citation>
    <scope>NUCLEOTIDE SEQUENCE [LARGE SCALE GENOMIC DNA]</scope>
    <source>
        <strain evidence="2">CCTCC AB 2017081</strain>
    </source>
</reference>
<organism evidence="1 2">
    <name type="scientific">Deinococcus rufus</name>
    <dbReference type="NCBI Taxonomy" id="2136097"/>
    <lineage>
        <taxon>Bacteria</taxon>
        <taxon>Thermotogati</taxon>
        <taxon>Deinococcota</taxon>
        <taxon>Deinococci</taxon>
        <taxon>Deinococcales</taxon>
        <taxon>Deinococcaceae</taxon>
        <taxon>Deinococcus</taxon>
    </lineage>
</organism>
<dbReference type="Gene3D" id="3.30.1540.10">
    <property type="entry name" value="formyl-coa transferase, domain 3"/>
    <property type="match status" value="1"/>
</dbReference>
<dbReference type="InterPro" id="IPR050509">
    <property type="entry name" value="CoA-transferase_III"/>
</dbReference>
<accession>A0ABV7ZGK8</accession>
<comment type="caution">
    <text evidence="1">The sequence shown here is derived from an EMBL/GenBank/DDBJ whole genome shotgun (WGS) entry which is preliminary data.</text>
</comment>
<evidence type="ECO:0000313" key="2">
    <source>
        <dbReference type="Proteomes" id="UP001595803"/>
    </source>
</evidence>
<name>A0ABV7ZGK8_9DEIO</name>
<dbReference type="InterPro" id="IPR003673">
    <property type="entry name" value="CoA-Trfase_fam_III"/>
</dbReference>
<dbReference type="EMBL" id="JBHRZG010000024">
    <property type="protein sequence ID" value="MFC3835558.1"/>
    <property type="molecule type" value="Genomic_DNA"/>
</dbReference>
<dbReference type="InterPro" id="IPR044855">
    <property type="entry name" value="CoA-Trfase_III_dom3_sf"/>
</dbReference>
<keyword evidence="1" id="KW-0808">Transferase</keyword>
<keyword evidence="2" id="KW-1185">Reference proteome</keyword>
<dbReference type="Proteomes" id="UP001595803">
    <property type="component" value="Unassembled WGS sequence"/>
</dbReference>
<protein>
    <submittedName>
        <fullName evidence="1">CoA transferase</fullName>
    </submittedName>
</protein>
<proteinExistence type="predicted"/>
<dbReference type="Gene3D" id="3.40.50.10540">
    <property type="entry name" value="Crotonobetainyl-coa:carnitine coa-transferase, domain 1"/>
    <property type="match status" value="1"/>
</dbReference>
<evidence type="ECO:0000313" key="1">
    <source>
        <dbReference type="EMBL" id="MFC3835558.1"/>
    </source>
</evidence>
<sequence length="276" mass="29097">MPGPLQGFTVVTLALNVPGPVAAASLRDDGARVVKVEPPAGDPLSWMAPAWYAELHRDVDVRTLHLKTPEGLTELLNVLADADVLLTSFRPSALGRLGLGPDMLSAHYPRLCRVQVVGDSRAPEEPGHDLTYQVMAGLVDPAAPVMPRTLLADMLGSREAYAAALALLLGRERGSAERVRVVGLGDAARFAALPFTVGLTAGGGVLSGAQDIYRLYRTADGWVAAAPLEARFAQRWAEVIGPDAVATIATRPTAHWLAVARANDLPVVELAAKPSS</sequence>